<evidence type="ECO:0000256" key="5">
    <source>
        <dbReference type="PIRSR" id="PIRSR001221-1"/>
    </source>
</evidence>
<dbReference type="InterPro" id="IPR036928">
    <property type="entry name" value="AS_sf"/>
</dbReference>
<accession>A0AA39CRN6</accession>
<dbReference type="InterPro" id="IPR023631">
    <property type="entry name" value="Amidase_dom"/>
</dbReference>
<dbReference type="PANTHER" id="PTHR46072">
    <property type="entry name" value="AMIDASE-RELATED-RELATED"/>
    <property type="match status" value="1"/>
</dbReference>
<dbReference type="PANTHER" id="PTHR46072:SF11">
    <property type="entry name" value="AMIDASE-RELATED"/>
    <property type="match status" value="1"/>
</dbReference>
<dbReference type="AlphaFoldDB" id="A0AA39CRN6"/>
<dbReference type="Proteomes" id="UP001172681">
    <property type="component" value="Unassembled WGS sequence"/>
</dbReference>
<dbReference type="GO" id="GO:0004040">
    <property type="term" value="F:amidase activity"/>
    <property type="evidence" value="ECO:0007669"/>
    <property type="project" value="UniProtKB-EC"/>
</dbReference>
<evidence type="ECO:0000256" key="2">
    <source>
        <dbReference type="ARBA" id="ARBA00009199"/>
    </source>
</evidence>
<dbReference type="Gene3D" id="3.90.1300.10">
    <property type="entry name" value="Amidase signature (AS) domain"/>
    <property type="match status" value="1"/>
</dbReference>
<keyword evidence="8" id="KW-1185">Reference proteome</keyword>
<proteinExistence type="inferred from homology"/>
<dbReference type="EC" id="3.5.1.4" evidence="3"/>
<dbReference type="Pfam" id="PF01425">
    <property type="entry name" value="Amidase"/>
    <property type="match status" value="1"/>
</dbReference>
<comment type="similarity">
    <text evidence="2">Belongs to the amidase family.</text>
</comment>
<name>A0AA39CRN6_9EURO</name>
<feature type="active site" description="Acyl-ester intermediate" evidence="5">
    <location>
        <position position="245"/>
    </location>
</feature>
<sequence length="568" mass="62996">MAAEWEIIRDECQKRRRDAIPTDFLLHENHVKNLPKNRSTVVETTGHFTDTEIEIVNAPARKIVANIKEGTWTAVGVTRAFCKSAAVAQQLVSSDLESIMSPIYASRTNCLTEVFFDDALRRAQFLDDYQREHKRLIGPFHGLPISLKDSFFLAPYPTSIAVAKLAREPTMTTAPLCQVLHDLGAIFYVKTNVPMTMMACETVNNIWGEAVNPWGFTPGGSSGGEGALVSMKGSPLGIGTDLGGSIRIPSGWCGLYGFKPTAHRMSTRGHQSALAGMDLVPTTCGPLARSLDTLEFWLEAITSEPRLWGLDNTVVPMPWHPQDEQYNTRKLRIGVIRETDGVVTVHAPVDRALGLVVAALKADGHEVFDWEPTGHKDMGDLFFQNVFHHGDSLHKLLTESGEPLIPSLAMIVAAHEAGVGGFTSEMQRNLTILRDRLRDEYFDRWAATATESKPEMDAILSPMSPWVMPPLKALDRALNVTFTNYVNVLDAPACILPITFVDKKVDKKRTSFTPLNEQDTIIQSDYDPELYDGVPVSVQLMGKRYQEERLLAVAKKIDQLVKAQKEDS</sequence>
<comment type="caution">
    <text evidence="7">The sequence shown here is derived from an EMBL/GenBank/DDBJ whole genome shotgun (WGS) entry which is preliminary data.</text>
</comment>
<reference evidence="7" key="1">
    <citation type="submission" date="2022-10" db="EMBL/GenBank/DDBJ databases">
        <title>Culturing micro-colonial fungi from biological soil crusts in the Mojave desert and describing Neophaeococcomyces mojavensis, and introducing the new genera and species Taxawa tesnikishii.</title>
        <authorList>
            <person name="Kurbessoian T."/>
            <person name="Stajich J.E."/>
        </authorList>
    </citation>
    <scope>NUCLEOTIDE SEQUENCE</scope>
    <source>
        <strain evidence="7">TK_35</strain>
    </source>
</reference>
<evidence type="ECO:0000256" key="4">
    <source>
        <dbReference type="ARBA" id="ARBA00022801"/>
    </source>
</evidence>
<gene>
    <name evidence="7" type="ORF">H2204_013068</name>
</gene>
<dbReference type="PIRSF" id="PIRSF001221">
    <property type="entry name" value="Amidase_fungi"/>
    <property type="match status" value="1"/>
</dbReference>
<evidence type="ECO:0000256" key="3">
    <source>
        <dbReference type="ARBA" id="ARBA00012922"/>
    </source>
</evidence>
<evidence type="ECO:0000313" key="8">
    <source>
        <dbReference type="Proteomes" id="UP001172681"/>
    </source>
</evidence>
<evidence type="ECO:0000256" key="1">
    <source>
        <dbReference type="ARBA" id="ARBA00001311"/>
    </source>
</evidence>
<protein>
    <recommendedName>
        <fullName evidence="3">amidase</fullName>
        <ecNumber evidence="3">3.5.1.4</ecNumber>
    </recommendedName>
</protein>
<dbReference type="SUPFAM" id="SSF75304">
    <property type="entry name" value="Amidase signature (AS) enzymes"/>
    <property type="match status" value="1"/>
</dbReference>
<feature type="active site" description="Charge relay system" evidence="5">
    <location>
        <position position="221"/>
    </location>
</feature>
<dbReference type="PROSITE" id="PS00571">
    <property type="entry name" value="AMIDASES"/>
    <property type="match status" value="1"/>
</dbReference>
<evidence type="ECO:0000313" key="7">
    <source>
        <dbReference type="EMBL" id="KAJ9618337.1"/>
    </source>
</evidence>
<dbReference type="InterPro" id="IPR020556">
    <property type="entry name" value="Amidase_CS"/>
</dbReference>
<comment type="catalytic activity">
    <reaction evidence="1">
        <text>a monocarboxylic acid amide + H2O = a monocarboxylate + NH4(+)</text>
        <dbReference type="Rhea" id="RHEA:12020"/>
        <dbReference type="ChEBI" id="CHEBI:15377"/>
        <dbReference type="ChEBI" id="CHEBI:28938"/>
        <dbReference type="ChEBI" id="CHEBI:35757"/>
        <dbReference type="ChEBI" id="CHEBI:83628"/>
        <dbReference type="EC" id="3.5.1.4"/>
    </reaction>
</comment>
<feature type="domain" description="Amidase" evidence="6">
    <location>
        <begin position="104"/>
        <end position="551"/>
    </location>
</feature>
<dbReference type="EMBL" id="JAPDRN010000143">
    <property type="protein sequence ID" value="KAJ9618337.1"/>
    <property type="molecule type" value="Genomic_DNA"/>
</dbReference>
<keyword evidence="4" id="KW-0378">Hydrolase</keyword>
<evidence type="ECO:0000259" key="6">
    <source>
        <dbReference type="Pfam" id="PF01425"/>
    </source>
</evidence>
<organism evidence="7 8">
    <name type="scientific">Knufia peltigerae</name>
    <dbReference type="NCBI Taxonomy" id="1002370"/>
    <lineage>
        <taxon>Eukaryota</taxon>
        <taxon>Fungi</taxon>
        <taxon>Dikarya</taxon>
        <taxon>Ascomycota</taxon>
        <taxon>Pezizomycotina</taxon>
        <taxon>Eurotiomycetes</taxon>
        <taxon>Chaetothyriomycetidae</taxon>
        <taxon>Chaetothyriales</taxon>
        <taxon>Trichomeriaceae</taxon>
        <taxon>Knufia</taxon>
    </lineage>
</organism>
<feature type="active site" description="Charge relay system" evidence="5">
    <location>
        <position position="148"/>
    </location>
</feature>